<evidence type="ECO:0000313" key="2">
    <source>
        <dbReference type="Proteomes" id="UP000619743"/>
    </source>
</evidence>
<dbReference type="AlphaFoldDB" id="A0A8J2U3H1"/>
<accession>A0A8J2U3H1</accession>
<comment type="caution">
    <text evidence="1">The sequence shown here is derived from an EMBL/GenBank/DDBJ whole genome shotgun (WGS) entry which is preliminary data.</text>
</comment>
<dbReference type="Pfam" id="PF11279">
    <property type="entry name" value="DUF3080"/>
    <property type="match status" value="1"/>
</dbReference>
<dbReference type="InterPro" id="IPR021431">
    <property type="entry name" value="DUF3080"/>
</dbReference>
<evidence type="ECO:0000313" key="1">
    <source>
        <dbReference type="EMBL" id="GGA70395.1"/>
    </source>
</evidence>
<evidence type="ECO:0008006" key="3">
    <source>
        <dbReference type="Google" id="ProtNLM"/>
    </source>
</evidence>
<dbReference type="EMBL" id="BMDX01000003">
    <property type="protein sequence ID" value="GGA70395.1"/>
    <property type="molecule type" value="Genomic_DNA"/>
</dbReference>
<reference evidence="2" key="1">
    <citation type="journal article" date="2019" name="Int. J. Syst. Evol. Microbiol.">
        <title>The Global Catalogue of Microorganisms (GCM) 10K type strain sequencing project: providing services to taxonomists for standard genome sequencing and annotation.</title>
        <authorList>
            <consortium name="The Broad Institute Genomics Platform"/>
            <consortium name="The Broad Institute Genome Sequencing Center for Infectious Disease"/>
            <person name="Wu L."/>
            <person name="Ma J."/>
        </authorList>
    </citation>
    <scope>NUCLEOTIDE SEQUENCE [LARGE SCALE GENOMIC DNA]</scope>
    <source>
        <strain evidence="2">CGMCC 1.10130</strain>
    </source>
</reference>
<organism evidence="1 2">
    <name type="scientific">Neiella marina</name>
    <dbReference type="NCBI Taxonomy" id="508461"/>
    <lineage>
        <taxon>Bacteria</taxon>
        <taxon>Pseudomonadati</taxon>
        <taxon>Pseudomonadota</taxon>
        <taxon>Gammaproteobacteria</taxon>
        <taxon>Alteromonadales</taxon>
        <taxon>Echinimonadaceae</taxon>
        <taxon>Neiella</taxon>
    </lineage>
</organism>
<sequence length="351" mass="39959">MVLLALFAAGVWLVLTIYRASDSDYLLQDYPNRLARVLSTEPVAFTPLELELTPLSGRATASAMQAYQLSVRQWWQLKPCQLNDRLAERNSNLGRVQSPSVRLSYEIDMLQALMRCASDTQPTETRDLLLELLSHKRQQLRQVWQHMWLKEPALTKLVTPAHSHFDFGQQGDSEITAVEQALQYLITVSEAIAVLANPQSDNNQLSALNWDSDLFEQHLKVLFHSDVVPQILHSQHQAIASLSMSSALLQANQQLCNDGQHNRSSKLTKAFFGQYYLGTIQPLLGEVKRASDRLTPLMLKLLTNTPSHYQVRFHQIHQQQRFVEVIKAHSKQWQQLFAHCGVTSGEQLKSR</sequence>
<dbReference type="Proteomes" id="UP000619743">
    <property type="component" value="Unassembled WGS sequence"/>
</dbReference>
<proteinExistence type="predicted"/>
<gene>
    <name evidence="1" type="ORF">GCM10011369_10120</name>
</gene>
<keyword evidence="2" id="KW-1185">Reference proteome</keyword>
<name>A0A8J2U3H1_9GAMM</name>
<protein>
    <recommendedName>
        <fullName evidence="3">DUF3080 family protein</fullName>
    </recommendedName>
</protein>